<dbReference type="AlphaFoldDB" id="A0A3R9ZHS9"/>
<dbReference type="EMBL" id="RXHJ01000017">
    <property type="protein sequence ID" value="RSZ61661.1"/>
    <property type="molecule type" value="Genomic_DNA"/>
</dbReference>
<feature type="transmembrane region" description="Helical" evidence="2">
    <location>
        <begin position="104"/>
        <end position="128"/>
    </location>
</feature>
<comment type="caution">
    <text evidence="3">The sequence shown here is derived from an EMBL/GenBank/DDBJ whole genome shotgun (WGS) entry which is preliminary data.</text>
</comment>
<evidence type="ECO:0000313" key="4">
    <source>
        <dbReference type="Proteomes" id="UP000274907"/>
    </source>
</evidence>
<proteinExistence type="predicted"/>
<keyword evidence="2" id="KW-1133">Transmembrane helix</keyword>
<sequence length="165" mass="17075">MTNPNDPQQKPDFGAYEYPSGTPGPKPGQPPAYGSGPVSGSTWAMAETPNRVAPWALGLGILALVMAVSLFLTAFAFIPGIIGLILAIIAIVRGRSLSGPSRRTGMSVTGLVMSIIAIVLSVGFWVLMGLLVSESGISDCATLTDPAAQQQCLEDALNEWSGGTN</sequence>
<keyword evidence="2" id="KW-0812">Transmembrane</keyword>
<dbReference type="OrthoDB" id="4415822at2"/>
<evidence type="ECO:0000313" key="3">
    <source>
        <dbReference type="EMBL" id="RSZ61661.1"/>
    </source>
</evidence>
<dbReference type="RefSeq" id="WP_126121619.1">
    <property type="nucleotide sequence ID" value="NZ_RXHJ01000017.1"/>
</dbReference>
<feature type="region of interest" description="Disordered" evidence="1">
    <location>
        <begin position="1"/>
        <end position="36"/>
    </location>
</feature>
<protein>
    <recommendedName>
        <fullName evidence="5">DUF4190 domain-containing protein</fullName>
    </recommendedName>
</protein>
<keyword evidence="2" id="KW-0472">Membrane</keyword>
<keyword evidence="4" id="KW-1185">Reference proteome</keyword>
<evidence type="ECO:0008006" key="5">
    <source>
        <dbReference type="Google" id="ProtNLM"/>
    </source>
</evidence>
<accession>A0A3R9ZHS9</accession>
<gene>
    <name evidence="3" type="ORF">EAH68_12230</name>
</gene>
<feature type="transmembrane region" description="Helical" evidence="2">
    <location>
        <begin position="59"/>
        <end position="92"/>
    </location>
</feature>
<evidence type="ECO:0000256" key="1">
    <source>
        <dbReference type="SAM" id="MobiDB-lite"/>
    </source>
</evidence>
<evidence type="ECO:0000256" key="2">
    <source>
        <dbReference type="SAM" id="Phobius"/>
    </source>
</evidence>
<reference evidence="3 4" key="1">
    <citation type="submission" date="2018-12" db="EMBL/GenBank/DDBJ databases">
        <title>YIM 101343 draft genome.</title>
        <authorList>
            <person name="Chen X."/>
        </authorList>
    </citation>
    <scope>NUCLEOTIDE SEQUENCE [LARGE SCALE GENOMIC DNA]</scope>
    <source>
        <strain evidence="3 4">YIM 101343</strain>
    </source>
</reference>
<name>A0A3R9ZHS9_9CORY</name>
<organism evidence="3 4">
    <name type="scientific">Corynebacterium hylobatis</name>
    <dbReference type="NCBI Taxonomy" id="1859290"/>
    <lineage>
        <taxon>Bacteria</taxon>
        <taxon>Bacillati</taxon>
        <taxon>Actinomycetota</taxon>
        <taxon>Actinomycetes</taxon>
        <taxon>Mycobacteriales</taxon>
        <taxon>Corynebacteriaceae</taxon>
        <taxon>Corynebacterium</taxon>
    </lineage>
</organism>
<dbReference type="Proteomes" id="UP000274907">
    <property type="component" value="Unassembled WGS sequence"/>
</dbReference>